<proteinExistence type="predicted"/>
<dbReference type="EMBL" id="PDJJ01000001">
    <property type="protein sequence ID" value="PFG43380.1"/>
    <property type="molecule type" value="Genomic_DNA"/>
</dbReference>
<dbReference type="Gene3D" id="3.30.720.120">
    <property type="match status" value="1"/>
</dbReference>
<gene>
    <name evidence="2" type="ORF">ATJ88_2071</name>
</gene>
<dbReference type="InterPro" id="IPR037523">
    <property type="entry name" value="VOC_core"/>
</dbReference>
<evidence type="ECO:0000313" key="3">
    <source>
        <dbReference type="Proteomes" id="UP000224130"/>
    </source>
</evidence>
<dbReference type="PANTHER" id="PTHR34109:SF1">
    <property type="entry name" value="VOC DOMAIN-CONTAINING PROTEIN"/>
    <property type="match status" value="1"/>
</dbReference>
<evidence type="ECO:0000259" key="1">
    <source>
        <dbReference type="PROSITE" id="PS51819"/>
    </source>
</evidence>
<feature type="domain" description="VOC" evidence="1">
    <location>
        <begin position="3"/>
        <end position="124"/>
    </location>
</feature>
<organism evidence="2 3">
    <name type="scientific">Isoptericola jiangsuensis</name>
    <dbReference type="NCBI Taxonomy" id="548579"/>
    <lineage>
        <taxon>Bacteria</taxon>
        <taxon>Bacillati</taxon>
        <taxon>Actinomycetota</taxon>
        <taxon>Actinomycetes</taxon>
        <taxon>Micrococcales</taxon>
        <taxon>Promicromonosporaceae</taxon>
        <taxon>Isoptericola</taxon>
    </lineage>
</organism>
<dbReference type="Pfam" id="PF00903">
    <property type="entry name" value="Glyoxalase"/>
    <property type="match status" value="1"/>
</dbReference>
<dbReference type="SUPFAM" id="SSF54593">
    <property type="entry name" value="Glyoxalase/Bleomycin resistance protein/Dihydroxybiphenyl dioxygenase"/>
    <property type="match status" value="1"/>
</dbReference>
<dbReference type="Proteomes" id="UP000224130">
    <property type="component" value="Unassembled WGS sequence"/>
</dbReference>
<dbReference type="PROSITE" id="PS51819">
    <property type="entry name" value="VOC"/>
    <property type="match status" value="1"/>
</dbReference>
<dbReference type="PANTHER" id="PTHR34109">
    <property type="entry name" value="BNAUNNG04460D PROTEIN-RELATED"/>
    <property type="match status" value="1"/>
</dbReference>
<sequence length="126" mass="13546">MTTALWLTLRYRDPDAALSWLRSLGFVERAVHRSPDPPHAVVHAELDAPGGGGLMLGPVRDNPDWPQRSGTGAAYLVVDDLDAVYVAAVEAGGRPLLAPREQDYGGRTATVADPEGNLWSLGTYRP</sequence>
<name>A0A2A9EYS3_9MICO</name>
<protein>
    <submittedName>
        <fullName evidence="2">Putative glyoxalase superfamily protein PhnB</fullName>
    </submittedName>
</protein>
<accession>A0A2A9EYS3</accession>
<reference evidence="2 3" key="1">
    <citation type="submission" date="2017-10" db="EMBL/GenBank/DDBJ databases">
        <title>Sequencing the genomes of 1000 actinobacteria strains.</title>
        <authorList>
            <person name="Klenk H.-P."/>
        </authorList>
    </citation>
    <scope>NUCLEOTIDE SEQUENCE [LARGE SCALE GENOMIC DNA]</scope>
    <source>
        <strain evidence="2 3">DSM 21863</strain>
    </source>
</reference>
<evidence type="ECO:0000313" key="2">
    <source>
        <dbReference type="EMBL" id="PFG43380.1"/>
    </source>
</evidence>
<dbReference type="OrthoDB" id="4300819at2"/>
<dbReference type="AlphaFoldDB" id="A0A2A9EYS3"/>
<comment type="caution">
    <text evidence="2">The sequence shown here is derived from an EMBL/GenBank/DDBJ whole genome shotgun (WGS) entry which is preliminary data.</text>
</comment>
<dbReference type="InterPro" id="IPR029068">
    <property type="entry name" value="Glyas_Bleomycin-R_OHBP_Dase"/>
</dbReference>
<dbReference type="RefSeq" id="WP_098463747.1">
    <property type="nucleotide sequence ID" value="NZ_PDJJ01000001.1"/>
</dbReference>
<dbReference type="Gene3D" id="3.30.720.110">
    <property type="match status" value="1"/>
</dbReference>
<dbReference type="InterPro" id="IPR004360">
    <property type="entry name" value="Glyas_Fos-R_dOase_dom"/>
</dbReference>
<keyword evidence="3" id="KW-1185">Reference proteome</keyword>